<name>U2E4B5_9GAMM</name>
<dbReference type="GO" id="GO:0005737">
    <property type="term" value="C:cytoplasm"/>
    <property type="evidence" value="ECO:0007669"/>
    <property type="project" value="UniProtKB-SubCell"/>
</dbReference>
<dbReference type="eggNOG" id="COG1354">
    <property type="taxonomic scope" value="Bacteria"/>
</dbReference>
<evidence type="ECO:0000313" key="4">
    <source>
        <dbReference type="Proteomes" id="UP000006242"/>
    </source>
</evidence>
<proteinExistence type="inferred from homology"/>
<comment type="function">
    <text evidence="2">Participates in chromosomal partition during cell division. May act via the formation of a condensin-like complex containing Smc and ScpB that pull DNA away from mid-cell into both cell halves.</text>
</comment>
<dbReference type="Proteomes" id="UP000006242">
    <property type="component" value="Unassembled WGS sequence"/>
</dbReference>
<evidence type="ECO:0000313" key="3">
    <source>
        <dbReference type="EMBL" id="ERJ18691.1"/>
    </source>
</evidence>
<dbReference type="EMBL" id="AFNV02000016">
    <property type="protein sequence ID" value="ERJ18691.1"/>
    <property type="molecule type" value="Genomic_DNA"/>
</dbReference>
<comment type="similarity">
    <text evidence="2">Belongs to the ScpA family.</text>
</comment>
<evidence type="ECO:0000256" key="2">
    <source>
        <dbReference type="HAMAP-Rule" id="MF_01805"/>
    </source>
</evidence>
<dbReference type="GO" id="GO:0006260">
    <property type="term" value="P:DNA replication"/>
    <property type="evidence" value="ECO:0007669"/>
    <property type="project" value="UniProtKB-UniRule"/>
</dbReference>
<sequence>MSATVEEHERESAAVNESLGAIRVGGEPMQALPEDLYIPPDALRVFLETFEGPLDLLLYLIRKQNLDILDIPVHTIAHQYMTYIEVMQEMAIELAGEYLLMAAMLAEIKSRMLLPKPTEEEDEGEDPRAELVRRLQEYEQFKQAAEQLDALPRSGRDITPVQHGPERLHIERPQPETDLGALLHALHDVLTRAELFTEHKIEREPLSVREHMSRILERLGSGQSFAFVALVETSEGRLGVVVSFLAILELAREALIAIEQSEPYAPVALRLAVHPTECTPTKNDAP</sequence>
<comment type="subcellular location">
    <subcellularLocation>
        <location evidence="2">Cytoplasm</location>
    </subcellularLocation>
    <text evidence="2">Associated with two foci at the outer edges of the nucleoid region in young cells, and at four foci within both cell halves in older cells.</text>
</comment>
<dbReference type="Gene3D" id="6.10.250.2410">
    <property type="match status" value="1"/>
</dbReference>
<dbReference type="RefSeq" id="WP_021031711.1">
    <property type="nucleotide sequence ID" value="NZ_AFNV02000016.1"/>
</dbReference>
<reference evidence="3 4" key="1">
    <citation type="journal article" date="2011" name="J. Bacteriol.">
        <title>Genome sequence of Salinisphaera shabanensis, a gammaproteobacterium from the harsh, variable environment of the brine-seawater interface of the Shaban Deep in the Red Sea.</title>
        <authorList>
            <person name="Antunes A."/>
            <person name="Alam I."/>
            <person name="Bajic V.B."/>
            <person name="Stingl U."/>
        </authorList>
    </citation>
    <scope>NUCLEOTIDE SEQUENCE [LARGE SCALE GENOMIC DNA]</scope>
    <source>
        <strain evidence="3 4">E1L3A</strain>
    </source>
</reference>
<dbReference type="InterPro" id="IPR003768">
    <property type="entry name" value="ScpA"/>
</dbReference>
<keyword evidence="2" id="KW-0159">Chromosome partition</keyword>
<dbReference type="GO" id="GO:0007059">
    <property type="term" value="P:chromosome segregation"/>
    <property type="evidence" value="ECO:0007669"/>
    <property type="project" value="UniProtKB-UniRule"/>
</dbReference>
<protein>
    <recommendedName>
        <fullName evidence="1 2">Segregation and condensation protein A</fullName>
    </recommendedName>
</protein>
<keyword evidence="2" id="KW-0963">Cytoplasm</keyword>
<dbReference type="HAMAP" id="MF_01805">
    <property type="entry name" value="ScpA"/>
    <property type="match status" value="1"/>
</dbReference>
<reference evidence="3 4" key="2">
    <citation type="journal article" date="2013" name="PLoS ONE">
        <title>INDIGO - INtegrated Data Warehouse of MIcrobial GenOmes with Examples from the Red Sea Extremophiles.</title>
        <authorList>
            <person name="Alam I."/>
            <person name="Antunes A."/>
            <person name="Kamau A.A."/>
            <person name="Ba Alawi W."/>
            <person name="Kalkatawi M."/>
            <person name="Stingl U."/>
            <person name="Bajic V.B."/>
        </authorList>
    </citation>
    <scope>NUCLEOTIDE SEQUENCE [LARGE SCALE GENOMIC DNA]</scope>
    <source>
        <strain evidence="3 4">E1L3A</strain>
    </source>
</reference>
<keyword evidence="2" id="KW-0132">Cell division</keyword>
<evidence type="ECO:0000256" key="1">
    <source>
        <dbReference type="ARBA" id="ARBA00044777"/>
    </source>
</evidence>
<dbReference type="Pfam" id="PF02616">
    <property type="entry name" value="SMC_ScpA"/>
    <property type="match status" value="1"/>
</dbReference>
<dbReference type="AlphaFoldDB" id="U2E4B5"/>
<dbReference type="GO" id="GO:0051301">
    <property type="term" value="P:cell division"/>
    <property type="evidence" value="ECO:0007669"/>
    <property type="project" value="UniProtKB-KW"/>
</dbReference>
<accession>U2E4B5</accession>
<comment type="subunit">
    <text evidence="2">Component of a cohesin-like complex composed of ScpA, ScpB and the Smc homodimer, in which ScpA and ScpB bind to the head domain of Smc. The presence of the three proteins is required for the association of the complex with DNA.</text>
</comment>
<keyword evidence="2" id="KW-0131">Cell cycle</keyword>
<keyword evidence="4" id="KW-1185">Reference proteome</keyword>
<dbReference type="PANTHER" id="PTHR33969">
    <property type="entry name" value="SEGREGATION AND CONDENSATION PROTEIN A"/>
    <property type="match status" value="1"/>
</dbReference>
<dbReference type="PANTHER" id="PTHR33969:SF2">
    <property type="entry name" value="SEGREGATION AND CONDENSATION PROTEIN A"/>
    <property type="match status" value="1"/>
</dbReference>
<dbReference type="OrthoDB" id="9811016at2"/>
<gene>
    <name evidence="2 3" type="primary">scpA</name>
    <name evidence="3" type="ORF">SSPSH_002399</name>
</gene>
<comment type="caution">
    <text evidence="3">The sequence shown here is derived from an EMBL/GenBank/DDBJ whole genome shotgun (WGS) entry which is preliminary data.</text>
</comment>
<organism evidence="3 4">
    <name type="scientific">Salinisphaera shabanensis E1L3A</name>
    <dbReference type="NCBI Taxonomy" id="1033802"/>
    <lineage>
        <taxon>Bacteria</taxon>
        <taxon>Pseudomonadati</taxon>
        <taxon>Pseudomonadota</taxon>
        <taxon>Gammaproteobacteria</taxon>
        <taxon>Salinisphaerales</taxon>
        <taxon>Salinisphaeraceae</taxon>
        <taxon>Salinisphaera</taxon>
    </lineage>
</organism>
<dbReference type="STRING" id="1033802.SSPSH_002399"/>